<accession>A0AAD7ZX23</accession>
<reference evidence="1" key="1">
    <citation type="journal article" date="2023" name="IScience">
        <title>Live-bearing cockroach genome reveals convergent evolutionary mechanisms linked to viviparity in insects and beyond.</title>
        <authorList>
            <person name="Fouks B."/>
            <person name="Harrison M.C."/>
            <person name="Mikhailova A.A."/>
            <person name="Marchal E."/>
            <person name="English S."/>
            <person name="Carruthers M."/>
            <person name="Jennings E.C."/>
            <person name="Chiamaka E.L."/>
            <person name="Frigard R.A."/>
            <person name="Pippel M."/>
            <person name="Attardo G.M."/>
            <person name="Benoit J.B."/>
            <person name="Bornberg-Bauer E."/>
            <person name="Tobe S.S."/>
        </authorList>
    </citation>
    <scope>NUCLEOTIDE SEQUENCE</scope>
    <source>
        <strain evidence="1">Stay&amp;Tobe</strain>
    </source>
</reference>
<dbReference type="AlphaFoldDB" id="A0AAD7ZX23"/>
<proteinExistence type="predicted"/>
<keyword evidence="2" id="KW-1185">Reference proteome</keyword>
<dbReference type="EMBL" id="JASPKZ010006442">
    <property type="protein sequence ID" value="KAJ9587393.1"/>
    <property type="molecule type" value="Genomic_DNA"/>
</dbReference>
<protein>
    <submittedName>
        <fullName evidence="1">Uncharacterized protein</fullName>
    </submittedName>
</protein>
<name>A0AAD7ZX23_DIPPU</name>
<gene>
    <name evidence="1" type="ORF">L9F63_019094</name>
</gene>
<sequence length="50" mass="5719">TTPKKKKEKYLKMKLYKVNMLKFCSSGGNVCLICWPSSHLLSNQILTADE</sequence>
<dbReference type="Proteomes" id="UP001233999">
    <property type="component" value="Unassembled WGS sequence"/>
</dbReference>
<evidence type="ECO:0000313" key="2">
    <source>
        <dbReference type="Proteomes" id="UP001233999"/>
    </source>
</evidence>
<evidence type="ECO:0000313" key="1">
    <source>
        <dbReference type="EMBL" id="KAJ9587393.1"/>
    </source>
</evidence>
<feature type="non-terminal residue" evidence="1">
    <location>
        <position position="50"/>
    </location>
</feature>
<feature type="non-terminal residue" evidence="1">
    <location>
        <position position="1"/>
    </location>
</feature>
<comment type="caution">
    <text evidence="1">The sequence shown here is derived from an EMBL/GenBank/DDBJ whole genome shotgun (WGS) entry which is preliminary data.</text>
</comment>
<organism evidence="1 2">
    <name type="scientific">Diploptera punctata</name>
    <name type="common">Pacific beetle cockroach</name>
    <dbReference type="NCBI Taxonomy" id="6984"/>
    <lineage>
        <taxon>Eukaryota</taxon>
        <taxon>Metazoa</taxon>
        <taxon>Ecdysozoa</taxon>
        <taxon>Arthropoda</taxon>
        <taxon>Hexapoda</taxon>
        <taxon>Insecta</taxon>
        <taxon>Pterygota</taxon>
        <taxon>Neoptera</taxon>
        <taxon>Polyneoptera</taxon>
        <taxon>Dictyoptera</taxon>
        <taxon>Blattodea</taxon>
        <taxon>Blaberoidea</taxon>
        <taxon>Blaberidae</taxon>
        <taxon>Diplopterinae</taxon>
        <taxon>Diploptera</taxon>
    </lineage>
</organism>
<reference evidence="1" key="2">
    <citation type="submission" date="2023-05" db="EMBL/GenBank/DDBJ databases">
        <authorList>
            <person name="Fouks B."/>
        </authorList>
    </citation>
    <scope>NUCLEOTIDE SEQUENCE</scope>
    <source>
        <strain evidence="1">Stay&amp;Tobe</strain>
        <tissue evidence="1">Testes</tissue>
    </source>
</reference>